<dbReference type="AlphaFoldDB" id="A0A5P1EB84"/>
<protein>
    <submittedName>
        <fullName evidence="1">Uncharacterized protein</fullName>
    </submittedName>
</protein>
<reference evidence="2" key="1">
    <citation type="journal article" date="2017" name="Nat. Commun.">
        <title>The asparagus genome sheds light on the origin and evolution of a young Y chromosome.</title>
        <authorList>
            <person name="Harkess A."/>
            <person name="Zhou J."/>
            <person name="Xu C."/>
            <person name="Bowers J.E."/>
            <person name="Van der Hulst R."/>
            <person name="Ayyampalayam S."/>
            <person name="Mercati F."/>
            <person name="Riccardi P."/>
            <person name="McKain M.R."/>
            <person name="Kakrana A."/>
            <person name="Tang H."/>
            <person name="Ray J."/>
            <person name="Groenendijk J."/>
            <person name="Arikit S."/>
            <person name="Mathioni S.M."/>
            <person name="Nakano M."/>
            <person name="Shan H."/>
            <person name="Telgmann-Rauber A."/>
            <person name="Kanno A."/>
            <person name="Yue Z."/>
            <person name="Chen H."/>
            <person name="Li W."/>
            <person name="Chen Y."/>
            <person name="Xu X."/>
            <person name="Zhang Y."/>
            <person name="Luo S."/>
            <person name="Chen H."/>
            <person name="Gao J."/>
            <person name="Mao Z."/>
            <person name="Pires J.C."/>
            <person name="Luo M."/>
            <person name="Kudrna D."/>
            <person name="Wing R.A."/>
            <person name="Meyers B.C."/>
            <person name="Yi K."/>
            <person name="Kong H."/>
            <person name="Lavrijsen P."/>
            <person name="Sunseri F."/>
            <person name="Falavigna A."/>
            <person name="Ye Y."/>
            <person name="Leebens-Mack J.H."/>
            <person name="Chen G."/>
        </authorList>
    </citation>
    <scope>NUCLEOTIDE SEQUENCE [LARGE SCALE GENOMIC DNA]</scope>
    <source>
        <strain evidence="2">cv. DH0086</strain>
    </source>
</reference>
<evidence type="ECO:0000313" key="2">
    <source>
        <dbReference type="Proteomes" id="UP000243459"/>
    </source>
</evidence>
<evidence type="ECO:0000313" key="1">
    <source>
        <dbReference type="EMBL" id="ONK58186.1"/>
    </source>
</evidence>
<name>A0A5P1EB84_ASPOF</name>
<dbReference type="Gramene" id="ONK58186">
    <property type="protein sequence ID" value="ONK58186"/>
    <property type="gene ID" value="A4U43_C09F9220"/>
</dbReference>
<gene>
    <name evidence="1" type="ORF">A4U43_C09F9220</name>
</gene>
<sequence>MEAISKGAGAGVGIGFRGAQDPSKGNDLRNPGEDFWLNLGEGIEDWGRDYSGLRLGKRLIVRGCERERGGWGCLRLLREAEVVLALGIDEGSSAPVVASFRVRFCGGFLDGEGNGDGDGNGDRGELRIVGVGKT</sequence>
<organism evidence="1 2">
    <name type="scientific">Asparagus officinalis</name>
    <name type="common">Garden asparagus</name>
    <dbReference type="NCBI Taxonomy" id="4686"/>
    <lineage>
        <taxon>Eukaryota</taxon>
        <taxon>Viridiplantae</taxon>
        <taxon>Streptophyta</taxon>
        <taxon>Embryophyta</taxon>
        <taxon>Tracheophyta</taxon>
        <taxon>Spermatophyta</taxon>
        <taxon>Magnoliopsida</taxon>
        <taxon>Liliopsida</taxon>
        <taxon>Asparagales</taxon>
        <taxon>Asparagaceae</taxon>
        <taxon>Asparagoideae</taxon>
        <taxon>Asparagus</taxon>
    </lineage>
</organism>
<dbReference type="Proteomes" id="UP000243459">
    <property type="component" value="Chromosome 9"/>
</dbReference>
<proteinExistence type="predicted"/>
<accession>A0A5P1EB84</accession>
<keyword evidence="2" id="KW-1185">Reference proteome</keyword>
<dbReference type="EMBL" id="CM007389">
    <property type="protein sequence ID" value="ONK58186.1"/>
    <property type="molecule type" value="Genomic_DNA"/>
</dbReference>